<dbReference type="Gene3D" id="2.60.40.10">
    <property type="entry name" value="Immunoglobulins"/>
    <property type="match status" value="2"/>
</dbReference>
<evidence type="ECO:0000256" key="1">
    <source>
        <dbReference type="SAM" id="MobiDB-lite"/>
    </source>
</evidence>
<dbReference type="PANTHER" id="PTHR23278">
    <property type="entry name" value="SIDESTEP PROTEIN"/>
    <property type="match status" value="1"/>
</dbReference>
<gene>
    <name evidence="3" type="primary">Igsf9-L4</name>
    <name evidence="3" type="ORF">Hamer_G004174</name>
</gene>
<dbReference type="InterPro" id="IPR036179">
    <property type="entry name" value="Ig-like_dom_sf"/>
</dbReference>
<dbReference type="EMBL" id="JAHLQT010033114">
    <property type="protein sequence ID" value="KAG7159534.1"/>
    <property type="molecule type" value="Genomic_DNA"/>
</dbReference>
<dbReference type="Pfam" id="PF13927">
    <property type="entry name" value="Ig_3"/>
    <property type="match status" value="1"/>
</dbReference>
<feature type="domain" description="Ig-like" evidence="2">
    <location>
        <begin position="169"/>
        <end position="256"/>
    </location>
</feature>
<dbReference type="InterPro" id="IPR003599">
    <property type="entry name" value="Ig_sub"/>
</dbReference>
<accession>A0A8J5JUM8</accession>
<dbReference type="SMART" id="SM00409">
    <property type="entry name" value="IG"/>
    <property type="match status" value="2"/>
</dbReference>
<reference evidence="3" key="1">
    <citation type="journal article" date="2021" name="Sci. Adv.">
        <title>The American lobster genome reveals insights on longevity, neural, and immune adaptations.</title>
        <authorList>
            <person name="Polinski J.M."/>
            <person name="Zimin A.V."/>
            <person name="Clark K.F."/>
            <person name="Kohn A.B."/>
            <person name="Sadowski N."/>
            <person name="Timp W."/>
            <person name="Ptitsyn A."/>
            <person name="Khanna P."/>
            <person name="Romanova D.Y."/>
            <person name="Williams P."/>
            <person name="Greenwood S.J."/>
            <person name="Moroz L.L."/>
            <person name="Walt D.R."/>
            <person name="Bodnar A.G."/>
        </authorList>
    </citation>
    <scope>NUCLEOTIDE SEQUENCE</scope>
    <source>
        <strain evidence="3">GMGI-L3</strain>
    </source>
</reference>
<name>A0A8J5JUM8_HOMAM</name>
<sequence length="450" mass="48443">MDGGAKVVSLVWLLDGVEMDDSWEVADAGVVTNLLEIDGLQHHHHNAHLTCRLTTHAHTHVAANITDVSTTITMFRVLADGCVAADGYVAFDGVIINGYVIADEIIIACDRCVITDRCVMADRCHGRQVCHSQTGVMADGVSPADGCVRSQTGIHLQPNRCHNEAAWGSQVTESETGYLVTEGSDLTFLCTVTAHPPAYNVTWLHNGRVVSEGGRRWRRDDWQLQVSQVRRGDAGLYTCLASNSEGDGHSNALLLQVAHPPQCQDSGEQQVVVAVNTSVTLTCKMDALPAHLTFTWTLADPPTHHQDAHKDLRGGIITGDAPPPHHPGLIDLTPGHPPGVSPSSGPAGDVQDVWGEHLGDGATKGMILEHQVHPHDPRKSSVTLTPTSPAQVFCYARNKVKCHDLAPTESDQQELTQVHHAPGISFVRSSGVRPSTNLEVSTEVTEGNHR</sequence>
<dbReference type="PROSITE" id="PS50835">
    <property type="entry name" value="IG_LIKE"/>
    <property type="match status" value="1"/>
</dbReference>
<dbReference type="SUPFAM" id="SSF48726">
    <property type="entry name" value="Immunoglobulin"/>
    <property type="match status" value="2"/>
</dbReference>
<dbReference type="InterPro" id="IPR003598">
    <property type="entry name" value="Ig_sub2"/>
</dbReference>
<keyword evidence="4" id="KW-1185">Reference proteome</keyword>
<evidence type="ECO:0000313" key="4">
    <source>
        <dbReference type="Proteomes" id="UP000747542"/>
    </source>
</evidence>
<comment type="caution">
    <text evidence="3">The sequence shown here is derived from an EMBL/GenBank/DDBJ whole genome shotgun (WGS) entry which is preliminary data.</text>
</comment>
<dbReference type="InterPro" id="IPR007110">
    <property type="entry name" value="Ig-like_dom"/>
</dbReference>
<protein>
    <submittedName>
        <fullName evidence="3">Turtle-like 4</fullName>
    </submittedName>
</protein>
<dbReference type="AlphaFoldDB" id="A0A8J5JUM8"/>
<dbReference type="PANTHER" id="PTHR23278:SF19">
    <property type="entry name" value="OBSCURIN"/>
    <property type="match status" value="1"/>
</dbReference>
<organism evidence="3 4">
    <name type="scientific">Homarus americanus</name>
    <name type="common">American lobster</name>
    <dbReference type="NCBI Taxonomy" id="6706"/>
    <lineage>
        <taxon>Eukaryota</taxon>
        <taxon>Metazoa</taxon>
        <taxon>Ecdysozoa</taxon>
        <taxon>Arthropoda</taxon>
        <taxon>Crustacea</taxon>
        <taxon>Multicrustacea</taxon>
        <taxon>Malacostraca</taxon>
        <taxon>Eumalacostraca</taxon>
        <taxon>Eucarida</taxon>
        <taxon>Decapoda</taxon>
        <taxon>Pleocyemata</taxon>
        <taxon>Astacidea</taxon>
        <taxon>Nephropoidea</taxon>
        <taxon>Nephropidae</taxon>
        <taxon>Homarus</taxon>
    </lineage>
</organism>
<proteinExistence type="predicted"/>
<evidence type="ECO:0000313" key="3">
    <source>
        <dbReference type="EMBL" id="KAG7159534.1"/>
    </source>
</evidence>
<dbReference type="SMART" id="SM00408">
    <property type="entry name" value="IGc2"/>
    <property type="match status" value="1"/>
</dbReference>
<feature type="region of interest" description="Disordered" evidence="1">
    <location>
        <begin position="429"/>
        <end position="450"/>
    </location>
</feature>
<dbReference type="InterPro" id="IPR013783">
    <property type="entry name" value="Ig-like_fold"/>
</dbReference>
<dbReference type="Proteomes" id="UP000747542">
    <property type="component" value="Unassembled WGS sequence"/>
</dbReference>
<feature type="compositionally biased region" description="Polar residues" evidence="1">
    <location>
        <begin position="432"/>
        <end position="450"/>
    </location>
</feature>
<evidence type="ECO:0000259" key="2">
    <source>
        <dbReference type="PROSITE" id="PS50835"/>
    </source>
</evidence>